<gene>
    <name evidence="1" type="ORF">Q8A64_10940</name>
</gene>
<protein>
    <submittedName>
        <fullName evidence="1">DUF6279 family lipoprotein</fullName>
    </submittedName>
</protein>
<proteinExistence type="predicted"/>
<sequence>MQNFITRSSRSWMTWISVSVMIAVLAGCSAARLAYSNGETLSYWWMNSYVDFDSDQKPWVKKEIAALFAWHRKTQLETYIPFLRHAQKRVQGHVGEADLLADYEDAKKRMLLLADQALPQLADLALSLDEEQIAHIEKKFASNNEDYRKDYLRGDLEDRQEFRFKKLRKQVEYWFGNFNREQEKALRIASDRRPLNNELIMASRLQRQKALIAMLKKMHAERPSREQAMGMIKEYIHAALDRFGNPEHKKFFEANRLEMIRIVAGIVNNATPEQKEHFLHATQQWINDFDALAL</sequence>
<keyword evidence="1" id="KW-0449">Lipoprotein</keyword>
<accession>A0ABU1BR73</accession>
<dbReference type="PIRSF" id="PIRSF028200">
    <property type="entry name" value="UCP028200"/>
    <property type="match status" value="1"/>
</dbReference>
<organism evidence="1 2">
    <name type="scientific">Keguizhuia sedimenti</name>
    <dbReference type="NCBI Taxonomy" id="3064264"/>
    <lineage>
        <taxon>Bacteria</taxon>
        <taxon>Pseudomonadati</taxon>
        <taxon>Pseudomonadota</taxon>
        <taxon>Betaproteobacteria</taxon>
        <taxon>Burkholderiales</taxon>
        <taxon>Oxalobacteraceae</taxon>
        <taxon>Keguizhuia</taxon>
    </lineage>
</organism>
<name>A0ABU1BR73_9BURK</name>
<keyword evidence="2" id="KW-1185">Reference proteome</keyword>
<dbReference type="EMBL" id="JAUYVH010000006">
    <property type="protein sequence ID" value="MDQ9170926.1"/>
    <property type="molecule type" value="Genomic_DNA"/>
</dbReference>
<evidence type="ECO:0000313" key="2">
    <source>
        <dbReference type="Proteomes" id="UP001225596"/>
    </source>
</evidence>
<comment type="caution">
    <text evidence="1">The sequence shown here is derived from an EMBL/GenBank/DDBJ whole genome shotgun (WGS) entry which is preliminary data.</text>
</comment>
<reference evidence="1 2" key="1">
    <citation type="submission" date="2023-08" db="EMBL/GenBank/DDBJ databases">
        <title>Oxalobacteraceae gen .nov., isolated from river sludge outside the plant.</title>
        <authorList>
            <person name="Zhao S.Y."/>
        </authorList>
    </citation>
    <scope>NUCLEOTIDE SEQUENCE [LARGE SCALE GENOMIC DNA]</scope>
    <source>
        <strain evidence="1 2">R-40</strain>
    </source>
</reference>
<dbReference type="Proteomes" id="UP001225596">
    <property type="component" value="Unassembled WGS sequence"/>
</dbReference>
<dbReference type="Pfam" id="PF19795">
    <property type="entry name" value="DUF6279"/>
    <property type="match status" value="1"/>
</dbReference>
<dbReference type="PROSITE" id="PS51257">
    <property type="entry name" value="PROKAR_LIPOPROTEIN"/>
    <property type="match status" value="1"/>
</dbReference>
<dbReference type="InterPro" id="IPR016875">
    <property type="entry name" value="UCP028200"/>
</dbReference>
<dbReference type="RefSeq" id="WP_338436863.1">
    <property type="nucleotide sequence ID" value="NZ_JAUYVH010000006.1"/>
</dbReference>
<evidence type="ECO:0000313" key="1">
    <source>
        <dbReference type="EMBL" id="MDQ9170926.1"/>
    </source>
</evidence>